<keyword evidence="2" id="KW-1185">Reference proteome</keyword>
<gene>
    <name evidence="1" type="ORF">H0I39_05020</name>
</gene>
<dbReference type="Proteomes" id="UP000589716">
    <property type="component" value="Unassembled WGS sequence"/>
</dbReference>
<dbReference type="RefSeq" id="WP_180549777.1">
    <property type="nucleotide sequence ID" value="NZ_JACCKX010000001.1"/>
</dbReference>
<accession>A0A853IQZ3</accession>
<reference evidence="1 2" key="1">
    <citation type="submission" date="2020-07" db="EMBL/GenBank/DDBJ databases">
        <authorList>
            <person name="Maaloum M."/>
        </authorList>
    </citation>
    <scope>NUCLEOTIDE SEQUENCE [LARGE SCALE GENOMIC DNA]</scope>
    <source>
        <strain evidence="1 2">GCS-AN-3</strain>
    </source>
</reference>
<dbReference type="EMBL" id="JACCKX010000001">
    <property type="protein sequence ID" value="NZA01285.1"/>
    <property type="molecule type" value="Genomic_DNA"/>
</dbReference>
<organism evidence="1 2">
    <name type="scientific">Ottowia beijingensis</name>
    <dbReference type="NCBI Taxonomy" id="1207057"/>
    <lineage>
        <taxon>Bacteria</taxon>
        <taxon>Pseudomonadati</taxon>
        <taxon>Pseudomonadota</taxon>
        <taxon>Betaproteobacteria</taxon>
        <taxon>Burkholderiales</taxon>
        <taxon>Comamonadaceae</taxon>
        <taxon>Ottowia</taxon>
    </lineage>
</organism>
<protein>
    <submittedName>
        <fullName evidence="1">Uncharacterized protein</fullName>
    </submittedName>
</protein>
<evidence type="ECO:0000313" key="1">
    <source>
        <dbReference type="EMBL" id="NZA01285.1"/>
    </source>
</evidence>
<dbReference type="AlphaFoldDB" id="A0A853IQZ3"/>
<comment type="caution">
    <text evidence="1">The sequence shown here is derived from an EMBL/GenBank/DDBJ whole genome shotgun (WGS) entry which is preliminary data.</text>
</comment>
<evidence type="ECO:0000313" key="2">
    <source>
        <dbReference type="Proteomes" id="UP000589716"/>
    </source>
</evidence>
<name>A0A853IQZ3_9BURK</name>
<proteinExistence type="predicted"/>
<sequence length="107" mass="12079">MMQTLRPLAQAALNVGRRFTGPRPATLADLARIRRVMGEQVLDCELRVARRVRAHLDGASSVMQLWLLRAEIYQAVADEFGQPEAMRRVERLAPLFDGLLPARQRAT</sequence>